<dbReference type="InterPro" id="IPR000184">
    <property type="entry name" value="Bac_surfAg_D15"/>
</dbReference>
<name>A0A523ZFD0_UNCAE</name>
<dbReference type="InterPro" id="IPR002469">
    <property type="entry name" value="Peptidase_S9B_N"/>
</dbReference>
<organism evidence="7 8">
    <name type="scientific">Aerophobetes bacterium</name>
    <dbReference type="NCBI Taxonomy" id="2030807"/>
    <lineage>
        <taxon>Bacteria</taxon>
        <taxon>Candidatus Aerophobota</taxon>
    </lineage>
</organism>
<gene>
    <name evidence="7" type="ORF">E3I16_02160</name>
</gene>
<dbReference type="Pfam" id="PF07676">
    <property type="entry name" value="PD40"/>
    <property type="match status" value="4"/>
</dbReference>
<dbReference type="AlphaFoldDB" id="A0A523ZFD0"/>
<evidence type="ECO:0008006" key="9">
    <source>
        <dbReference type="Google" id="ProtNLM"/>
    </source>
</evidence>
<dbReference type="Pfam" id="PF00930">
    <property type="entry name" value="DPPIV_N"/>
    <property type="match status" value="1"/>
</dbReference>
<dbReference type="GO" id="GO:0019867">
    <property type="term" value="C:outer membrane"/>
    <property type="evidence" value="ECO:0007669"/>
    <property type="project" value="InterPro"/>
</dbReference>
<comment type="similarity">
    <text evidence="2">Belongs to the TolB family.</text>
</comment>
<evidence type="ECO:0000259" key="5">
    <source>
        <dbReference type="Pfam" id="PF01103"/>
    </source>
</evidence>
<dbReference type="InterPro" id="IPR011042">
    <property type="entry name" value="6-blade_b-propeller_TolB-like"/>
</dbReference>
<comment type="caution">
    <text evidence="7">The sequence shown here is derived from an EMBL/GenBank/DDBJ whole genome shotgun (WGS) entry which is preliminary data.</text>
</comment>
<reference evidence="7 8" key="1">
    <citation type="submission" date="2019-03" db="EMBL/GenBank/DDBJ databases">
        <title>Metabolic potential of uncultured bacteria and archaea associated with petroleum seepage in deep-sea sediments.</title>
        <authorList>
            <person name="Dong X."/>
            <person name="Hubert C."/>
        </authorList>
    </citation>
    <scope>NUCLEOTIDE SEQUENCE [LARGE SCALE GENOMIC DNA]</scope>
    <source>
        <strain evidence="7">E26_bin6</strain>
    </source>
</reference>
<comment type="subcellular location">
    <subcellularLocation>
        <location evidence="1">Membrane</location>
    </subcellularLocation>
</comment>
<feature type="domain" description="Bacterial surface antigen (D15)" evidence="5">
    <location>
        <begin position="766"/>
        <end position="937"/>
    </location>
</feature>
<evidence type="ECO:0000256" key="2">
    <source>
        <dbReference type="ARBA" id="ARBA00009820"/>
    </source>
</evidence>
<dbReference type="Pfam" id="PF13485">
    <property type="entry name" value="Peptidase_MA_2"/>
    <property type="match status" value="1"/>
</dbReference>
<dbReference type="Pfam" id="PF01103">
    <property type="entry name" value="Omp85"/>
    <property type="match status" value="1"/>
</dbReference>
<dbReference type="Gene3D" id="2.40.160.50">
    <property type="entry name" value="membrane protein fhac: a member of the omp85/tpsb transporter family"/>
    <property type="match status" value="1"/>
</dbReference>
<protein>
    <recommendedName>
        <fullName evidence="9">Bacterial surface antigen (D15) domain-containing protein</fullName>
    </recommendedName>
</protein>
<sequence>MKKDFIRKGRVIALFFLFIFLARVNSFSFAFNHPELHWKVIQTPHFLIYYHQQEETFAQQVARVAEEIYPSVTSDLGYQPRQKTPIIVENYSDNTGGYTSILPAKIVIRARWHPEGTSGNLSWVRQVVAHEFTHLVTFAAIEESLFPLRRLMANLTLPMWFIEGLAQYEAEEWHSLKEMVLRDEAQREEIMSEGSLGAFYFFEGWGRTSGYYQSDSLVRYIFDHYGKDKIAKILVHLRHQPLFQFSTEFALASDELSFYPTSHFLSFNQTLEEILGKDSFLLYSEWREWIRERYKGKEDFYDDSLKEGEPLTYQGRRNQHPVFSPSGDMLAFASNRGYDYAIFDLYLMDINSKEVKRLKRGINPFVSFSPDGKRILYSKTKFYSPKGTFLSDLYLFDIEKNKEERLTYGLRADQASFSPDGEKIVLVKQQGGNSNLYLLDIHSNEVSPLTYDDDGLVQNFSPSFSPDGERIVFVSFRKGKRDIYLLQLKDKTLTCLTLDEADDRCPIFSPQGEKIYFISNGKDGVFNLYSLHPARKEFRQYTEVKGGVFEPAISPDGKKVVLSAYKEGRFSLYLFSLGALPGRLLTVPEKELTFVPSEKDSLTGFISKKEVAYPSFPYRPQFRLDYIFPWFSFAERGFFFSLEGSASDVLERHNLYFSTLIGQEFQYDIVYFNRSFLPTFWLNLYREKYYSLSRGELHQVELEGQSLGLTYQIDNRQGLGVSYSNQWMDTPFLASSGGLETWQGKANNISTVWEFADLVPVCDPDLSQEGIRVQAGVEYSSRGLGSDLEYTAFSIDGRGYTKFSNGNSLALRILAKRVDNRLSFPKVLLSLGGISDLRGYPTNSQIGENLIFTSLEYRFLWLKMLGGSPFLYIDRLGGALFFDAGCIWGEGVEDRQKEEIELKQDIGAELRLRIIPFGKYSLVLRLGLAWPLDGEERGAKLFFTIGGIF</sequence>
<feature type="domain" description="Peptidase MA-like" evidence="6">
    <location>
        <begin position="119"/>
        <end position="239"/>
    </location>
</feature>
<dbReference type="GO" id="GO:0006508">
    <property type="term" value="P:proteolysis"/>
    <property type="evidence" value="ECO:0007669"/>
    <property type="project" value="InterPro"/>
</dbReference>
<keyword evidence="3" id="KW-0472">Membrane</keyword>
<evidence type="ECO:0000259" key="4">
    <source>
        <dbReference type="Pfam" id="PF00930"/>
    </source>
</evidence>
<dbReference type="Proteomes" id="UP000316674">
    <property type="component" value="Unassembled WGS sequence"/>
</dbReference>
<feature type="domain" description="Dipeptidylpeptidase IV N-terminal" evidence="4">
    <location>
        <begin position="369"/>
        <end position="455"/>
    </location>
</feature>
<dbReference type="Gene3D" id="2.120.10.30">
    <property type="entry name" value="TolB, C-terminal domain"/>
    <property type="match status" value="2"/>
</dbReference>
<evidence type="ECO:0000259" key="6">
    <source>
        <dbReference type="Pfam" id="PF13485"/>
    </source>
</evidence>
<evidence type="ECO:0000313" key="8">
    <source>
        <dbReference type="Proteomes" id="UP000316674"/>
    </source>
</evidence>
<evidence type="ECO:0000256" key="3">
    <source>
        <dbReference type="ARBA" id="ARBA00023136"/>
    </source>
</evidence>
<proteinExistence type="inferred from homology"/>
<dbReference type="SUPFAM" id="SSF82171">
    <property type="entry name" value="DPP6 N-terminal domain-like"/>
    <property type="match status" value="1"/>
</dbReference>
<dbReference type="EMBL" id="SOHY01000132">
    <property type="protein sequence ID" value="TEU02491.1"/>
    <property type="molecule type" value="Genomic_DNA"/>
</dbReference>
<dbReference type="InterPro" id="IPR011659">
    <property type="entry name" value="WD40"/>
</dbReference>
<evidence type="ECO:0000313" key="7">
    <source>
        <dbReference type="EMBL" id="TEU02491.1"/>
    </source>
</evidence>
<accession>A0A523ZFD0</accession>
<dbReference type="PANTHER" id="PTHR36842:SF1">
    <property type="entry name" value="PROTEIN TOLB"/>
    <property type="match status" value="1"/>
</dbReference>
<dbReference type="InterPro" id="IPR039568">
    <property type="entry name" value="Peptidase_MA-like_dom"/>
</dbReference>
<evidence type="ECO:0000256" key="1">
    <source>
        <dbReference type="ARBA" id="ARBA00004370"/>
    </source>
</evidence>
<dbReference type="PANTHER" id="PTHR36842">
    <property type="entry name" value="PROTEIN TOLB HOMOLOG"/>
    <property type="match status" value="1"/>
</dbReference>